<dbReference type="InterPro" id="IPR029041">
    <property type="entry name" value="FAD-linked_oxidoreductase-like"/>
</dbReference>
<comment type="catalytic activity">
    <reaction evidence="5">
        <text>L-proline + a quinone = (S)-1-pyrroline-5-carboxylate + a quinol + H(+)</text>
        <dbReference type="Rhea" id="RHEA:23784"/>
        <dbReference type="ChEBI" id="CHEBI:15378"/>
        <dbReference type="ChEBI" id="CHEBI:17388"/>
        <dbReference type="ChEBI" id="CHEBI:24646"/>
        <dbReference type="ChEBI" id="CHEBI:60039"/>
        <dbReference type="ChEBI" id="CHEBI:132124"/>
        <dbReference type="EC" id="1.5.5.2"/>
    </reaction>
</comment>
<evidence type="ECO:0000256" key="3">
    <source>
        <dbReference type="ARBA" id="ARBA00023002"/>
    </source>
</evidence>
<organism evidence="8">
    <name type="scientific">Ananas comosus var. bracteatus</name>
    <name type="common">red pineapple</name>
    <dbReference type="NCBI Taxonomy" id="296719"/>
    <lineage>
        <taxon>Eukaryota</taxon>
        <taxon>Viridiplantae</taxon>
        <taxon>Streptophyta</taxon>
        <taxon>Embryophyta</taxon>
        <taxon>Tracheophyta</taxon>
        <taxon>Spermatophyta</taxon>
        <taxon>Magnoliopsida</taxon>
        <taxon>Liliopsida</taxon>
        <taxon>Poales</taxon>
        <taxon>Bromeliaceae</taxon>
        <taxon>Bromelioideae</taxon>
        <taxon>Ananas</taxon>
    </lineage>
</organism>
<evidence type="ECO:0000256" key="4">
    <source>
        <dbReference type="ARBA" id="ARBA00023062"/>
    </source>
</evidence>
<name>A0A6V7QNQ2_ANACO</name>
<evidence type="ECO:0000313" key="8">
    <source>
        <dbReference type="EMBL" id="CAD1844852.1"/>
    </source>
</evidence>
<sequence>MAYVATRRIPSRVPKPLLRALSSVTAPPLNLTPKLAEPSTRSGSPAASSSSALDLTDSGRLFASARTGTLVAALATLSAMAIEPLVDAGTAVMRSRAIMESLLGRSVVVAAVRSTVYRQFCAGESVEEVDRAVRDLSRSGLRAILDYGMEDAEDAEACARNLAGSYGRWRWLRLCHRPRELSFATLYKATVCIKITALCPISLLERISDLLRWNKKDPSFELPWKAHSFPILTDSSPIYLTPSIPEPLTQAEELELRSVHENIATLCEQCAKYNIPLLVDAEYASVQPAIDYFTYSAALKYNRGDRAVVYGTMQAYLKDSKERLVKMVNAAEEQGFSIGLKLVRGAYLTRETQLASAFGVPSPIHGSIQETHKCYNECASFLLERVRQGSGAVVLATHNVESGRLAAAKAQELGIVKTDQKLQFAQLMGMADGLSLGLRNAGFQVSKYLPFGPVDQVIPYLLRRAEENRGFLSSAALDRQLLRKELKRRLKTAVLGRD</sequence>
<dbReference type="EC" id="1.5.5.2" evidence="2 5"/>
<comment type="function">
    <text evidence="5">Converts proline to delta-1-pyrroline-5-carboxylate.</text>
</comment>
<dbReference type="GO" id="GO:0071949">
    <property type="term" value="F:FAD binding"/>
    <property type="evidence" value="ECO:0007669"/>
    <property type="project" value="TreeGrafter"/>
</dbReference>
<evidence type="ECO:0000256" key="5">
    <source>
        <dbReference type="RuleBase" id="RU364054"/>
    </source>
</evidence>
<feature type="region of interest" description="Disordered" evidence="6">
    <location>
        <begin position="31"/>
        <end position="52"/>
    </location>
</feature>
<accession>A0A6V7QNQ2</accession>
<comment type="cofactor">
    <cofactor evidence="5">
        <name>FAD</name>
        <dbReference type="ChEBI" id="CHEBI:57692"/>
    </cofactor>
</comment>
<dbReference type="GO" id="GO:0005739">
    <property type="term" value="C:mitochondrion"/>
    <property type="evidence" value="ECO:0007669"/>
    <property type="project" value="TreeGrafter"/>
</dbReference>
<reference evidence="8" key="1">
    <citation type="submission" date="2020-07" db="EMBL/GenBank/DDBJ databases">
        <authorList>
            <person name="Lin J."/>
        </authorList>
    </citation>
    <scope>NUCLEOTIDE SEQUENCE</scope>
</reference>
<gene>
    <name evidence="8" type="ORF">CB5_LOCUS28063</name>
</gene>
<keyword evidence="4 5" id="KW-0642">Proline metabolism</keyword>
<dbReference type="InterPro" id="IPR002872">
    <property type="entry name" value="Proline_DH_dom"/>
</dbReference>
<dbReference type="EMBL" id="LR862137">
    <property type="protein sequence ID" value="CAD1844852.1"/>
    <property type="molecule type" value="Genomic_DNA"/>
</dbReference>
<dbReference type="Gene3D" id="3.20.20.220">
    <property type="match status" value="1"/>
</dbReference>
<keyword evidence="5" id="KW-0274">FAD</keyword>
<evidence type="ECO:0000256" key="1">
    <source>
        <dbReference type="ARBA" id="ARBA00005869"/>
    </source>
</evidence>
<protein>
    <recommendedName>
        <fullName evidence="2 5">Proline dehydrogenase</fullName>
        <ecNumber evidence="2 5">1.5.5.2</ecNumber>
    </recommendedName>
</protein>
<dbReference type="PANTHER" id="PTHR13914:SF0">
    <property type="entry name" value="PROLINE DEHYDROGENASE 1, MITOCHONDRIAL"/>
    <property type="match status" value="1"/>
</dbReference>
<dbReference type="Pfam" id="PF01619">
    <property type="entry name" value="Pro_dh"/>
    <property type="match status" value="1"/>
</dbReference>
<evidence type="ECO:0000256" key="6">
    <source>
        <dbReference type="SAM" id="MobiDB-lite"/>
    </source>
</evidence>
<comment type="similarity">
    <text evidence="1 5">Belongs to the proline oxidase family.</text>
</comment>
<dbReference type="SUPFAM" id="SSF51730">
    <property type="entry name" value="FAD-linked oxidoreductase"/>
    <property type="match status" value="1"/>
</dbReference>
<feature type="domain" description="Proline dehydrogenase" evidence="7">
    <location>
        <begin position="132"/>
        <end position="471"/>
    </location>
</feature>
<evidence type="ECO:0000256" key="2">
    <source>
        <dbReference type="ARBA" id="ARBA00012695"/>
    </source>
</evidence>
<dbReference type="AlphaFoldDB" id="A0A6V7QNQ2"/>
<proteinExistence type="inferred from homology"/>
<dbReference type="PANTHER" id="PTHR13914">
    <property type="entry name" value="PROLINE OXIDASE"/>
    <property type="match status" value="1"/>
</dbReference>
<dbReference type="GO" id="GO:0004657">
    <property type="term" value="F:proline dehydrogenase activity"/>
    <property type="evidence" value="ECO:0007669"/>
    <property type="project" value="UniProtKB-EC"/>
</dbReference>
<keyword evidence="5" id="KW-0285">Flavoprotein</keyword>
<feature type="compositionally biased region" description="Low complexity" evidence="6">
    <location>
        <begin position="38"/>
        <end position="52"/>
    </location>
</feature>
<dbReference type="InterPro" id="IPR015659">
    <property type="entry name" value="Proline_oxidase"/>
</dbReference>
<keyword evidence="3 5" id="KW-0560">Oxidoreductase</keyword>
<evidence type="ECO:0000259" key="7">
    <source>
        <dbReference type="Pfam" id="PF01619"/>
    </source>
</evidence>
<dbReference type="GO" id="GO:0010133">
    <property type="term" value="P:L-proline catabolic process to L-glutamate"/>
    <property type="evidence" value="ECO:0007669"/>
    <property type="project" value="TreeGrafter"/>
</dbReference>